<evidence type="ECO:0000313" key="3">
    <source>
        <dbReference type="Proteomes" id="UP000074410"/>
    </source>
</evidence>
<proteinExistence type="predicted"/>
<dbReference type="InterPro" id="IPR031876">
    <property type="entry name" value="DUF4760"/>
</dbReference>
<accession>A0A147JBN3</accession>
<dbReference type="EMBL" id="LDTC01000019">
    <property type="protein sequence ID" value="KTW16603.1"/>
    <property type="molecule type" value="Genomic_DNA"/>
</dbReference>
<feature type="transmembrane region" description="Helical" evidence="1">
    <location>
        <begin position="12"/>
        <end position="30"/>
    </location>
</feature>
<protein>
    <recommendedName>
        <fullName evidence="4">DUF4760 domain-containing protein</fullName>
    </recommendedName>
</protein>
<name>A0A147JBN3_9SPHN</name>
<evidence type="ECO:0008006" key="4">
    <source>
        <dbReference type="Google" id="ProtNLM"/>
    </source>
</evidence>
<comment type="caution">
    <text evidence="2">The sequence shown here is derived from an EMBL/GenBank/DDBJ whole genome shotgun (WGS) entry which is preliminary data.</text>
</comment>
<keyword evidence="1" id="KW-0472">Membrane</keyword>
<evidence type="ECO:0000256" key="1">
    <source>
        <dbReference type="SAM" id="Phobius"/>
    </source>
</evidence>
<dbReference type="Proteomes" id="UP000074410">
    <property type="component" value="Unassembled WGS sequence"/>
</dbReference>
<keyword evidence="1" id="KW-1133">Transmembrane helix</keyword>
<dbReference type="PATRIC" id="fig|33051.5.peg.1219"/>
<dbReference type="Pfam" id="PF15956">
    <property type="entry name" value="DUF4760"/>
    <property type="match status" value="1"/>
</dbReference>
<dbReference type="AlphaFoldDB" id="A0A147JBN3"/>
<keyword evidence="1" id="KW-0812">Transmembrane</keyword>
<sequence>MIEWKDAAPAAGALTAIVSAIVALTVLHYTRNANRRRATLDMVMKNLLDEYAQKRQAEFKAIIKKNEDANDSFKLVSLTDESARGTSERNAMLHQLNIYELMALGIKRKIFDEAFYKRWYHNQFVSDYESSMEFIKVLQERKATIFCECSNLYAKWLKDGHPEISPSRFRMAYWALTKQHHKLDAARAHERVR</sequence>
<organism evidence="2 3">
    <name type="scientific">Sphingomonas sanguinis</name>
    <dbReference type="NCBI Taxonomy" id="33051"/>
    <lineage>
        <taxon>Bacteria</taxon>
        <taxon>Pseudomonadati</taxon>
        <taxon>Pseudomonadota</taxon>
        <taxon>Alphaproteobacteria</taxon>
        <taxon>Sphingomonadales</taxon>
        <taxon>Sphingomonadaceae</taxon>
        <taxon>Sphingomonas</taxon>
    </lineage>
</organism>
<reference evidence="2 3" key="1">
    <citation type="journal article" date="2016" name="Front. Microbiol.">
        <title>Genomic Resource of Rice Seed Associated Bacteria.</title>
        <authorList>
            <person name="Midha S."/>
            <person name="Bansal K."/>
            <person name="Sharma S."/>
            <person name="Kumar N."/>
            <person name="Patil P.P."/>
            <person name="Chaudhry V."/>
            <person name="Patil P.B."/>
        </authorList>
    </citation>
    <scope>NUCLEOTIDE SEQUENCE [LARGE SCALE GENOMIC DNA]</scope>
    <source>
        <strain evidence="2 3">NS258</strain>
    </source>
</reference>
<gene>
    <name evidence="2" type="ORF">NS258_03605</name>
</gene>
<evidence type="ECO:0000313" key="2">
    <source>
        <dbReference type="EMBL" id="KTW16603.1"/>
    </source>
</evidence>